<keyword evidence="3" id="KW-0963">Cytoplasm</keyword>
<dbReference type="GO" id="GO:0005829">
    <property type="term" value="C:cytosol"/>
    <property type="evidence" value="ECO:0007669"/>
    <property type="project" value="TreeGrafter"/>
</dbReference>
<evidence type="ECO:0000313" key="10">
    <source>
        <dbReference type="EMBL" id="KID41549.1"/>
    </source>
</evidence>
<dbReference type="GO" id="GO:0032153">
    <property type="term" value="C:cell division site"/>
    <property type="evidence" value="ECO:0007669"/>
    <property type="project" value="TreeGrafter"/>
</dbReference>
<accession>A0A0C1M5R6</accession>
<evidence type="ECO:0000256" key="7">
    <source>
        <dbReference type="ARBA" id="ARBA00024910"/>
    </source>
</evidence>
<dbReference type="InterPro" id="IPR007838">
    <property type="entry name" value="Cell_div_ZapA-like"/>
</dbReference>
<dbReference type="PATRIC" id="fig|1614.7.peg.747"/>
<evidence type="ECO:0000256" key="9">
    <source>
        <dbReference type="ARBA" id="ARBA00033158"/>
    </source>
</evidence>
<evidence type="ECO:0000256" key="4">
    <source>
        <dbReference type="ARBA" id="ARBA00022618"/>
    </source>
</evidence>
<evidence type="ECO:0000313" key="11">
    <source>
        <dbReference type="EMBL" id="QFX92864.1"/>
    </source>
</evidence>
<sequence length="84" mass="9282">MAGKNRFKTKIGGKEYTFIGDASDEHMETTARILNNQLAQLKNLSKGVSNEDAAILIAFNAISDQLKKQLELDKINNKAEDGED</sequence>
<dbReference type="GO" id="GO:0000917">
    <property type="term" value="P:division septum assembly"/>
    <property type="evidence" value="ECO:0007669"/>
    <property type="project" value="UniProtKB-KW"/>
</dbReference>
<dbReference type="GeneID" id="74913456"/>
<proteinExistence type="predicted"/>
<evidence type="ECO:0000313" key="13">
    <source>
        <dbReference type="Proteomes" id="UP000327194"/>
    </source>
</evidence>
<evidence type="ECO:0000313" key="12">
    <source>
        <dbReference type="Proteomes" id="UP000031397"/>
    </source>
</evidence>
<dbReference type="GO" id="GO:0000921">
    <property type="term" value="P:septin ring assembly"/>
    <property type="evidence" value="ECO:0007669"/>
    <property type="project" value="TreeGrafter"/>
</dbReference>
<keyword evidence="4 11" id="KW-0132">Cell division</keyword>
<reference evidence="11 13" key="2">
    <citation type="submission" date="2019-10" db="EMBL/GenBank/DDBJ databases">
        <title>Genome sequencing of Lactobacillus fructivorans.</title>
        <authorList>
            <person name="Kim K."/>
        </authorList>
    </citation>
    <scope>NUCLEOTIDE SEQUENCE [LARGE SCALE GENOMIC DNA]</scope>
    <source>
        <strain evidence="11 13">LF543</strain>
    </source>
</reference>
<dbReference type="Proteomes" id="UP000031397">
    <property type="component" value="Unassembled WGS sequence"/>
</dbReference>
<comment type="subunit">
    <text evidence="8">Homodimer. Interacts with FtsZ.</text>
</comment>
<evidence type="ECO:0000256" key="8">
    <source>
        <dbReference type="ARBA" id="ARBA00026068"/>
    </source>
</evidence>
<dbReference type="GO" id="GO:0030428">
    <property type="term" value="C:cell septum"/>
    <property type="evidence" value="ECO:0007669"/>
    <property type="project" value="TreeGrafter"/>
</dbReference>
<protein>
    <recommendedName>
        <fullName evidence="2">Cell division protein ZapA</fullName>
    </recommendedName>
    <alternativeName>
        <fullName evidence="9">Z ring-associated protein ZapA</fullName>
    </alternativeName>
</protein>
<evidence type="ECO:0000256" key="1">
    <source>
        <dbReference type="ARBA" id="ARBA00004496"/>
    </source>
</evidence>
<comment type="subcellular location">
    <subcellularLocation>
        <location evidence="1">Cytoplasm</location>
    </subcellularLocation>
</comment>
<dbReference type="PANTHER" id="PTHR34981">
    <property type="entry name" value="CELL DIVISION PROTEIN ZAPA"/>
    <property type="match status" value="1"/>
</dbReference>
<dbReference type="SUPFAM" id="SSF102829">
    <property type="entry name" value="Cell division protein ZapA-like"/>
    <property type="match status" value="1"/>
</dbReference>
<gene>
    <name evidence="11" type="primary">zapA</name>
    <name evidence="11" type="ORF">LF543_04600</name>
    <name evidence="10" type="ORF">LfDm3_0791</name>
</gene>
<dbReference type="InterPro" id="IPR053712">
    <property type="entry name" value="Bac_CellDiv_Activator"/>
</dbReference>
<reference evidence="10 12" key="1">
    <citation type="submission" date="2014-06" db="EMBL/GenBank/DDBJ databases">
        <title>Functional and comparative genomic analyses of the Drosophila gut microbiota identify candidate symbiosis factors.</title>
        <authorList>
            <person name="Newell P.D."/>
            <person name="Chaston J.M."/>
            <person name="Douglas A.E."/>
        </authorList>
    </citation>
    <scope>NUCLEOTIDE SEQUENCE [LARGE SCALE GENOMIC DNA]</scope>
    <source>
        <strain evidence="10 12">DmCS_002</strain>
    </source>
</reference>
<dbReference type="OrthoDB" id="2139724at2"/>
<organism evidence="10 12">
    <name type="scientific">Fructilactobacillus fructivorans</name>
    <dbReference type="NCBI Taxonomy" id="1614"/>
    <lineage>
        <taxon>Bacteria</taxon>
        <taxon>Bacillati</taxon>
        <taxon>Bacillota</taxon>
        <taxon>Bacilli</taxon>
        <taxon>Lactobacillales</taxon>
        <taxon>Lactobacillaceae</taxon>
        <taxon>Fructilactobacillus</taxon>
    </lineage>
</organism>
<evidence type="ECO:0000256" key="5">
    <source>
        <dbReference type="ARBA" id="ARBA00023210"/>
    </source>
</evidence>
<dbReference type="PANTHER" id="PTHR34981:SF1">
    <property type="entry name" value="CELL DIVISION PROTEIN ZAPA"/>
    <property type="match status" value="1"/>
</dbReference>
<dbReference type="KEGG" id="lfv:LF543_04600"/>
<dbReference type="InterPro" id="IPR036192">
    <property type="entry name" value="Cell_div_ZapA-like_sf"/>
</dbReference>
<evidence type="ECO:0000256" key="6">
    <source>
        <dbReference type="ARBA" id="ARBA00023306"/>
    </source>
</evidence>
<name>A0A0C1M5R6_9LACO</name>
<dbReference type="RefSeq" id="WP_010022013.1">
    <property type="nucleotide sequence ID" value="NZ_AZDS01000003.1"/>
</dbReference>
<comment type="function">
    <text evidence="7">Activator of cell division through the inhibition of FtsZ GTPase activity, therefore promoting FtsZ assembly into bundles of protofilaments necessary for the formation of the division Z ring. It is recruited early at mid-cell but it is not essential for cell division.</text>
</comment>
<dbReference type="GO" id="GO:0043093">
    <property type="term" value="P:FtsZ-dependent cytokinesis"/>
    <property type="evidence" value="ECO:0007669"/>
    <property type="project" value="TreeGrafter"/>
</dbReference>
<dbReference type="Gene3D" id="6.10.250.790">
    <property type="match status" value="1"/>
</dbReference>
<keyword evidence="12" id="KW-1185">Reference proteome</keyword>
<dbReference type="Pfam" id="PF05164">
    <property type="entry name" value="ZapA"/>
    <property type="match status" value="1"/>
</dbReference>
<dbReference type="AlphaFoldDB" id="A0A0C1M5R6"/>
<keyword evidence="6" id="KW-0131">Cell cycle</keyword>
<dbReference type="EMBL" id="JOJZ01000019">
    <property type="protein sequence ID" value="KID41549.1"/>
    <property type="molecule type" value="Genomic_DNA"/>
</dbReference>
<dbReference type="EMBL" id="CP045562">
    <property type="protein sequence ID" value="QFX92864.1"/>
    <property type="molecule type" value="Genomic_DNA"/>
</dbReference>
<dbReference type="Proteomes" id="UP000327194">
    <property type="component" value="Chromosome"/>
</dbReference>
<evidence type="ECO:0000256" key="2">
    <source>
        <dbReference type="ARBA" id="ARBA00015195"/>
    </source>
</evidence>
<evidence type="ECO:0000256" key="3">
    <source>
        <dbReference type="ARBA" id="ARBA00022490"/>
    </source>
</evidence>
<keyword evidence="5" id="KW-0717">Septation</keyword>